<dbReference type="InterPro" id="IPR026992">
    <property type="entry name" value="DIOX_N"/>
</dbReference>
<evidence type="ECO:0000256" key="7">
    <source>
        <dbReference type="ARBA" id="ARBA00043997"/>
    </source>
</evidence>
<comment type="catalytic activity">
    <reaction evidence="8">
        <text>gibberellin A12 + 2 2-oxoglutarate + 3 O2 + H(+) = gibberellin A9 + 2 succinate + 3 CO2 + 2 H2O</text>
        <dbReference type="Rhea" id="RHEA:60772"/>
        <dbReference type="ChEBI" id="CHEBI:15377"/>
        <dbReference type="ChEBI" id="CHEBI:15378"/>
        <dbReference type="ChEBI" id="CHEBI:15379"/>
        <dbReference type="ChEBI" id="CHEBI:16526"/>
        <dbReference type="ChEBI" id="CHEBI:16810"/>
        <dbReference type="ChEBI" id="CHEBI:30031"/>
        <dbReference type="ChEBI" id="CHEBI:58627"/>
        <dbReference type="ChEBI" id="CHEBI:73255"/>
    </reaction>
    <physiologicalReaction direction="left-to-right" evidence="8">
        <dbReference type="Rhea" id="RHEA:60773"/>
    </physiologicalReaction>
</comment>
<comment type="cofactor">
    <cofactor evidence="1">
        <name>L-ascorbate</name>
        <dbReference type="ChEBI" id="CHEBI:38290"/>
    </cofactor>
</comment>
<dbReference type="Gene3D" id="2.60.120.330">
    <property type="entry name" value="B-lactam Antibiotic, Isopenicillin N Synthase, Chain"/>
    <property type="match status" value="1"/>
</dbReference>
<dbReference type="GO" id="GO:0046872">
    <property type="term" value="F:metal ion binding"/>
    <property type="evidence" value="ECO:0007669"/>
    <property type="project" value="UniProtKB-KW"/>
</dbReference>
<reference evidence="12" key="2">
    <citation type="submission" date="2025-08" db="UniProtKB">
        <authorList>
            <consortium name="RefSeq"/>
        </authorList>
    </citation>
    <scope>IDENTIFICATION</scope>
    <source>
        <tissue evidence="12">Young leaves</tissue>
    </source>
</reference>
<dbReference type="PANTHER" id="PTHR47990">
    <property type="entry name" value="2-OXOGLUTARATE (2OG) AND FE(II)-DEPENDENT OXYGENASE SUPERFAMILY PROTEIN-RELATED"/>
    <property type="match status" value="1"/>
</dbReference>
<dbReference type="FunFam" id="2.60.120.330:FF:000003">
    <property type="entry name" value="Gibberellin 20 oxidase 2"/>
    <property type="match status" value="1"/>
</dbReference>
<dbReference type="InterPro" id="IPR005123">
    <property type="entry name" value="Oxoglu/Fe-dep_dioxygenase_dom"/>
</dbReference>
<dbReference type="GO" id="GO:0045544">
    <property type="term" value="F:gibberellin 20-oxidase activity"/>
    <property type="evidence" value="ECO:0007669"/>
    <property type="project" value="UniProtKB-ARBA"/>
</dbReference>
<dbReference type="RefSeq" id="XP_027343132.1">
    <property type="nucleotide sequence ID" value="XM_027487331.1"/>
</dbReference>
<dbReference type="AlphaFoldDB" id="A0A8B8KH32"/>
<evidence type="ECO:0000256" key="6">
    <source>
        <dbReference type="ARBA" id="ARBA00037909"/>
    </source>
</evidence>
<sequence>MESKGNAVEHTQSKELNEVNSFDFKLLTEKDRLPEQFIWSSKDLVEGSSEKLNAPLIDLKAIKDDEAAMATAVELVRKGCMKHGFFEVTNHGMDPLLISAAHQQFDSIFNLPMTKKFSAKTSVWGYSSGHAERFSSDLPWKETFTYRYNYIPKSQSQVVDFLKSVLGEDFHHAGLVNQRYCEAMKEISMVILELLAISLGIDHSHFQRFFEDGEAIMRCNCYPPCNRSSLTLGVGPHCDPTSITILHHDQVPGLEVYVDDKWLAVPPRPEAPDAFIINIGDTFMALSNGVYKSCLHRVLVNGEVKRKTLTFFLNPRGNKIVRPPHDLYDNEEERKYPNFRWLELFEFTQKHHRADPNTLPDFVSWLRSSKPSN</sequence>
<name>A0A8B8KH32_ABRPR</name>
<evidence type="ECO:0000256" key="4">
    <source>
        <dbReference type="ARBA" id="ARBA00023002"/>
    </source>
</evidence>
<protein>
    <submittedName>
        <fullName evidence="12">Gibberellin 20 oxidase 3-like</fullName>
    </submittedName>
</protein>
<organism evidence="11 12">
    <name type="scientific">Abrus precatorius</name>
    <name type="common">Indian licorice</name>
    <name type="synonym">Glycine abrus</name>
    <dbReference type="NCBI Taxonomy" id="3816"/>
    <lineage>
        <taxon>Eukaryota</taxon>
        <taxon>Viridiplantae</taxon>
        <taxon>Streptophyta</taxon>
        <taxon>Embryophyta</taxon>
        <taxon>Tracheophyta</taxon>
        <taxon>Spermatophyta</taxon>
        <taxon>Magnoliopsida</taxon>
        <taxon>eudicotyledons</taxon>
        <taxon>Gunneridae</taxon>
        <taxon>Pentapetalae</taxon>
        <taxon>rosids</taxon>
        <taxon>fabids</taxon>
        <taxon>Fabales</taxon>
        <taxon>Fabaceae</taxon>
        <taxon>Papilionoideae</taxon>
        <taxon>50 kb inversion clade</taxon>
        <taxon>NPAAA clade</taxon>
        <taxon>indigoferoid/millettioid clade</taxon>
        <taxon>Abreae</taxon>
        <taxon>Abrus</taxon>
    </lineage>
</organism>
<keyword evidence="11" id="KW-1185">Reference proteome</keyword>
<feature type="domain" description="Fe2OG dioxygenase" evidence="10">
    <location>
        <begin position="212"/>
        <end position="315"/>
    </location>
</feature>
<dbReference type="InterPro" id="IPR050231">
    <property type="entry name" value="Iron_ascorbate_oxido_reductase"/>
</dbReference>
<dbReference type="KEGG" id="aprc:113855700"/>
<evidence type="ECO:0000256" key="5">
    <source>
        <dbReference type="ARBA" id="ARBA00023004"/>
    </source>
</evidence>
<dbReference type="GeneID" id="113855700"/>
<evidence type="ECO:0000313" key="11">
    <source>
        <dbReference type="Proteomes" id="UP000694853"/>
    </source>
</evidence>
<comment type="pathway">
    <text evidence="2">Hormone biosynthesis.</text>
</comment>
<evidence type="ECO:0000256" key="1">
    <source>
        <dbReference type="ARBA" id="ARBA00001961"/>
    </source>
</evidence>
<comment type="similarity">
    <text evidence="7">Belongs to the iron/ascorbate-dependent oxidoreductase family. GA20OX subfamily.</text>
</comment>
<reference evidence="11" key="1">
    <citation type="journal article" date="2019" name="Toxins">
        <title>Detection of Abrin-Like and Prepropulchellin-Like Toxin Genes and Transcripts Using Whole Genome Sequencing and Full-Length Transcript Sequencing of Abrus precatorius.</title>
        <authorList>
            <person name="Hovde B.T."/>
            <person name="Daligault H.E."/>
            <person name="Hanschen E.R."/>
            <person name="Kunde Y.A."/>
            <person name="Johnson M.B."/>
            <person name="Starkenburg S.R."/>
            <person name="Johnson S.L."/>
        </authorList>
    </citation>
    <scope>NUCLEOTIDE SEQUENCE [LARGE SCALE GENOMIC DNA]</scope>
</reference>
<keyword evidence="3 9" id="KW-0479">Metal-binding</keyword>
<dbReference type="SUPFAM" id="SSF51197">
    <property type="entry name" value="Clavaminate synthase-like"/>
    <property type="match status" value="1"/>
</dbReference>
<dbReference type="Pfam" id="PF03171">
    <property type="entry name" value="2OG-FeII_Oxy"/>
    <property type="match status" value="1"/>
</dbReference>
<dbReference type="InterPro" id="IPR027443">
    <property type="entry name" value="IPNS-like_sf"/>
</dbReference>
<evidence type="ECO:0000256" key="2">
    <source>
        <dbReference type="ARBA" id="ARBA00004972"/>
    </source>
</evidence>
<dbReference type="OrthoDB" id="288590at2759"/>
<keyword evidence="4 9" id="KW-0560">Oxidoreductase</keyword>
<dbReference type="PRINTS" id="PR00682">
    <property type="entry name" value="IPNSYNTHASE"/>
</dbReference>
<proteinExistence type="inferred from homology"/>
<dbReference type="PROSITE" id="PS51471">
    <property type="entry name" value="FE2OG_OXY"/>
    <property type="match status" value="1"/>
</dbReference>
<dbReference type="Proteomes" id="UP000694853">
    <property type="component" value="Unplaced"/>
</dbReference>
<evidence type="ECO:0000313" key="12">
    <source>
        <dbReference type="RefSeq" id="XP_027343132.1"/>
    </source>
</evidence>
<evidence type="ECO:0000256" key="8">
    <source>
        <dbReference type="ARBA" id="ARBA00050508"/>
    </source>
</evidence>
<dbReference type="GO" id="GO:0009686">
    <property type="term" value="P:gibberellin biosynthetic process"/>
    <property type="evidence" value="ECO:0007669"/>
    <property type="project" value="UniProtKB-ARBA"/>
</dbReference>
<evidence type="ECO:0000259" key="10">
    <source>
        <dbReference type="PROSITE" id="PS51471"/>
    </source>
</evidence>
<dbReference type="InterPro" id="IPR044861">
    <property type="entry name" value="IPNS-like_FE2OG_OXY"/>
</dbReference>
<accession>A0A8B8KH32</accession>
<comment type="pathway">
    <text evidence="6">Plant hormone biosynthesis; gibberellin biosynthesis.</text>
</comment>
<keyword evidence="5 9" id="KW-0408">Iron</keyword>
<dbReference type="Pfam" id="PF14226">
    <property type="entry name" value="DIOX_N"/>
    <property type="match status" value="1"/>
</dbReference>
<evidence type="ECO:0000256" key="3">
    <source>
        <dbReference type="ARBA" id="ARBA00022723"/>
    </source>
</evidence>
<evidence type="ECO:0000256" key="9">
    <source>
        <dbReference type="RuleBase" id="RU003682"/>
    </source>
</evidence>
<gene>
    <name evidence="12" type="primary">LOC113855700</name>
</gene>